<accession>A3VAP5</accession>
<comment type="subcellular location">
    <subcellularLocation>
        <location evidence="3 11">Cytoplasm</location>
    </subcellularLocation>
</comment>
<keyword evidence="7 11" id="KW-0963">Cytoplasm</keyword>
<evidence type="ECO:0000256" key="11">
    <source>
        <dbReference type="HAMAP-Rule" id="MF_00004"/>
    </source>
</evidence>
<dbReference type="GO" id="GO:0006166">
    <property type="term" value="P:purine ribonucleoside salvage"/>
    <property type="evidence" value="ECO:0007669"/>
    <property type="project" value="UniProtKB-UniRule"/>
</dbReference>
<dbReference type="Gene3D" id="3.40.50.2020">
    <property type="match status" value="1"/>
</dbReference>
<evidence type="ECO:0000256" key="6">
    <source>
        <dbReference type="ARBA" id="ARBA00011893"/>
    </source>
</evidence>
<dbReference type="FunFam" id="3.40.50.2020:FF:000021">
    <property type="entry name" value="Adenine phosphoribosyltransferase"/>
    <property type="match status" value="1"/>
</dbReference>
<protein>
    <recommendedName>
        <fullName evidence="6 11">Adenine phosphoribosyltransferase</fullName>
        <shortName evidence="11">APRT</shortName>
        <ecNumber evidence="6 11">2.4.2.7</ecNumber>
    </recommendedName>
</protein>
<dbReference type="eggNOG" id="COG0503">
    <property type="taxonomic scope" value="Bacteria"/>
</dbReference>
<comment type="catalytic activity">
    <reaction evidence="1 11">
        <text>AMP + diphosphate = 5-phospho-alpha-D-ribose 1-diphosphate + adenine</text>
        <dbReference type="Rhea" id="RHEA:16609"/>
        <dbReference type="ChEBI" id="CHEBI:16708"/>
        <dbReference type="ChEBI" id="CHEBI:33019"/>
        <dbReference type="ChEBI" id="CHEBI:58017"/>
        <dbReference type="ChEBI" id="CHEBI:456215"/>
        <dbReference type="EC" id="2.4.2.7"/>
    </reaction>
</comment>
<dbReference type="Proteomes" id="UP000002931">
    <property type="component" value="Unassembled WGS sequence"/>
</dbReference>
<keyword evidence="8 11" id="KW-0328">Glycosyltransferase</keyword>
<dbReference type="GO" id="GO:0003999">
    <property type="term" value="F:adenine phosphoribosyltransferase activity"/>
    <property type="evidence" value="ECO:0007669"/>
    <property type="project" value="UniProtKB-UniRule"/>
</dbReference>
<dbReference type="OrthoDB" id="9803963at2"/>
<evidence type="ECO:0000256" key="3">
    <source>
        <dbReference type="ARBA" id="ARBA00004496"/>
    </source>
</evidence>
<dbReference type="AlphaFoldDB" id="A3VAP5"/>
<evidence type="ECO:0000256" key="8">
    <source>
        <dbReference type="ARBA" id="ARBA00022676"/>
    </source>
</evidence>
<evidence type="ECO:0000313" key="13">
    <source>
        <dbReference type="EMBL" id="EAQ14986.1"/>
    </source>
</evidence>
<comment type="function">
    <text evidence="2 11">Catalyzes a salvage reaction resulting in the formation of AMP, that is energically less costly than de novo synthesis.</text>
</comment>
<dbReference type="UniPathway" id="UPA00588">
    <property type="reaction ID" value="UER00646"/>
</dbReference>
<evidence type="ECO:0000259" key="12">
    <source>
        <dbReference type="Pfam" id="PF00156"/>
    </source>
</evidence>
<dbReference type="PANTHER" id="PTHR32315">
    <property type="entry name" value="ADENINE PHOSPHORIBOSYLTRANSFERASE"/>
    <property type="match status" value="1"/>
</dbReference>
<evidence type="ECO:0000256" key="7">
    <source>
        <dbReference type="ARBA" id="ARBA00022490"/>
    </source>
</evidence>
<dbReference type="GO" id="GO:0002055">
    <property type="term" value="F:adenine binding"/>
    <property type="evidence" value="ECO:0007669"/>
    <property type="project" value="TreeGrafter"/>
</dbReference>
<comment type="subunit">
    <text evidence="11">Homodimer.</text>
</comment>
<evidence type="ECO:0000313" key="14">
    <source>
        <dbReference type="Proteomes" id="UP000002931"/>
    </source>
</evidence>
<dbReference type="GO" id="GO:0006168">
    <property type="term" value="P:adenine salvage"/>
    <property type="evidence" value="ECO:0007669"/>
    <property type="project" value="InterPro"/>
</dbReference>
<dbReference type="HAMAP" id="MF_00004">
    <property type="entry name" value="Aden_phosphoribosyltr"/>
    <property type="match status" value="1"/>
</dbReference>
<evidence type="ECO:0000256" key="2">
    <source>
        <dbReference type="ARBA" id="ARBA00003968"/>
    </source>
</evidence>
<name>A3VAP5_9RHOB</name>
<dbReference type="InterPro" id="IPR005764">
    <property type="entry name" value="Ade_phspho_trans"/>
</dbReference>
<keyword evidence="9 11" id="KW-0808">Transferase</keyword>
<dbReference type="InterPro" id="IPR050054">
    <property type="entry name" value="UPRTase/APRTase"/>
</dbReference>
<dbReference type="GO" id="GO:0016208">
    <property type="term" value="F:AMP binding"/>
    <property type="evidence" value="ECO:0007669"/>
    <property type="project" value="TreeGrafter"/>
</dbReference>
<dbReference type="InterPro" id="IPR029057">
    <property type="entry name" value="PRTase-like"/>
</dbReference>
<dbReference type="CDD" id="cd06223">
    <property type="entry name" value="PRTases_typeI"/>
    <property type="match status" value="1"/>
</dbReference>
<sequence>MKTVKDYIRTIVDFPHEGIMFRDVTTLFSDPRGFRMCIDQILNPYAGTRIDKVAGLEARGFIIGGAIAHQLSVGFTPIRKKGKLPGATLSQAYQLEYGEAVMEIHDDAIQPGEKVLLVDDLLATGGTAQAGIQLIEKLGGEIVGCAFIVDLPELGGRAKLEAMGMDVHILCEFEGL</sequence>
<comment type="pathway">
    <text evidence="4 11">Purine metabolism; AMP biosynthesis via salvage pathway; AMP from adenine: step 1/1.</text>
</comment>
<evidence type="ECO:0000256" key="4">
    <source>
        <dbReference type="ARBA" id="ARBA00004659"/>
    </source>
</evidence>
<dbReference type="InterPro" id="IPR000836">
    <property type="entry name" value="PRTase_dom"/>
</dbReference>
<evidence type="ECO:0000256" key="5">
    <source>
        <dbReference type="ARBA" id="ARBA00008391"/>
    </source>
</evidence>
<dbReference type="HOGENOM" id="CLU_063339_3_0_5"/>
<evidence type="ECO:0000256" key="9">
    <source>
        <dbReference type="ARBA" id="ARBA00022679"/>
    </source>
</evidence>
<dbReference type="SUPFAM" id="SSF53271">
    <property type="entry name" value="PRTase-like"/>
    <property type="match status" value="1"/>
</dbReference>
<feature type="domain" description="Phosphoribosyltransferase" evidence="12">
    <location>
        <begin position="40"/>
        <end position="153"/>
    </location>
</feature>
<dbReference type="NCBIfam" id="NF002636">
    <property type="entry name" value="PRK02304.1-5"/>
    <property type="match status" value="1"/>
</dbReference>
<dbReference type="Pfam" id="PF00156">
    <property type="entry name" value="Pribosyltran"/>
    <property type="match status" value="1"/>
</dbReference>
<dbReference type="PANTHER" id="PTHR32315:SF3">
    <property type="entry name" value="ADENINE PHOSPHORIBOSYLTRANSFERASE"/>
    <property type="match status" value="1"/>
</dbReference>
<evidence type="ECO:0000256" key="1">
    <source>
        <dbReference type="ARBA" id="ARBA00000868"/>
    </source>
</evidence>
<comment type="similarity">
    <text evidence="5 11">Belongs to the purine/pyrimidine phosphoribosyltransferase family.</text>
</comment>
<dbReference type="EC" id="2.4.2.7" evidence="6 11"/>
<keyword evidence="10 11" id="KW-0660">Purine salvage</keyword>
<reference evidence="13 14" key="1">
    <citation type="journal article" date="2010" name="J. Bacteriol.">
        <title>Genome sequences of Pelagibaca bermudensis HTCC2601T and Maritimibacter alkaliphilus HTCC2654T, the type strains of two marine Roseobacter genera.</title>
        <authorList>
            <person name="Thrash J.C."/>
            <person name="Cho J.C."/>
            <person name="Ferriera S."/>
            <person name="Johnson J."/>
            <person name="Vergin K.L."/>
            <person name="Giovannoni S.J."/>
        </authorList>
    </citation>
    <scope>NUCLEOTIDE SEQUENCE [LARGE SCALE GENOMIC DNA]</scope>
    <source>
        <strain evidence="13 14">HTCC2654</strain>
    </source>
</reference>
<dbReference type="NCBIfam" id="NF002634">
    <property type="entry name" value="PRK02304.1-3"/>
    <property type="match status" value="1"/>
</dbReference>
<dbReference type="GO" id="GO:0005737">
    <property type="term" value="C:cytoplasm"/>
    <property type="evidence" value="ECO:0007669"/>
    <property type="project" value="UniProtKB-SubCell"/>
</dbReference>
<keyword evidence="14" id="KW-1185">Reference proteome</keyword>
<gene>
    <name evidence="11" type="primary">apt</name>
    <name evidence="13" type="ORF">RB2654_20423</name>
</gene>
<comment type="caution">
    <text evidence="13">The sequence shown here is derived from an EMBL/GenBank/DDBJ whole genome shotgun (WGS) entry which is preliminary data.</text>
</comment>
<proteinExistence type="inferred from homology"/>
<dbReference type="STRING" id="314271.RB2654_20423"/>
<dbReference type="NCBIfam" id="TIGR01090">
    <property type="entry name" value="apt"/>
    <property type="match status" value="1"/>
</dbReference>
<organism evidence="13 14">
    <name type="scientific">Maritimibacter alkaliphilus HTCC2654</name>
    <dbReference type="NCBI Taxonomy" id="314271"/>
    <lineage>
        <taxon>Bacteria</taxon>
        <taxon>Pseudomonadati</taxon>
        <taxon>Pseudomonadota</taxon>
        <taxon>Alphaproteobacteria</taxon>
        <taxon>Rhodobacterales</taxon>
        <taxon>Roseobacteraceae</taxon>
        <taxon>Maritimibacter</taxon>
    </lineage>
</organism>
<evidence type="ECO:0000256" key="10">
    <source>
        <dbReference type="ARBA" id="ARBA00022726"/>
    </source>
</evidence>
<dbReference type="GO" id="GO:0044209">
    <property type="term" value="P:AMP salvage"/>
    <property type="evidence" value="ECO:0007669"/>
    <property type="project" value="UniProtKB-UniRule"/>
</dbReference>
<dbReference type="EMBL" id="AAMT01000001">
    <property type="protein sequence ID" value="EAQ14986.1"/>
    <property type="molecule type" value="Genomic_DNA"/>
</dbReference>